<accession>A0A0W7VRQ4</accession>
<reference evidence="2 5" key="2">
    <citation type="submission" date="2017-02" db="EMBL/GenBank/DDBJ databases">
        <title>Genomes of Trichoderma spp. with biocontrol activity.</title>
        <authorList>
            <person name="Gardiner D."/>
            <person name="Kazan K."/>
            <person name="Vos C."/>
            <person name="Harvey P."/>
        </authorList>
    </citation>
    <scope>NUCLEOTIDE SEQUENCE [LARGE SCALE GENOMIC DNA]</scope>
    <source>
        <strain evidence="2 5">A5MH</strain>
    </source>
</reference>
<dbReference type="InterPro" id="IPR029068">
    <property type="entry name" value="Glyas_Bleomycin-R_OHBP_Dase"/>
</dbReference>
<keyword evidence="4" id="KW-1185">Reference proteome</keyword>
<dbReference type="RefSeq" id="XP_018662025.1">
    <property type="nucleotide sequence ID" value="XM_018804757.1"/>
</dbReference>
<dbReference type="PANTHER" id="PTHR35006:SF2">
    <property type="entry name" value="GLYOXALASE FAMILY PROTEIN (AFU_ORTHOLOGUE AFUA_5G14830)"/>
    <property type="match status" value="1"/>
</dbReference>
<dbReference type="PANTHER" id="PTHR35006">
    <property type="entry name" value="GLYOXALASE FAMILY PROTEIN (AFU_ORTHOLOGUE AFUA_5G14830)"/>
    <property type="match status" value="1"/>
</dbReference>
<dbReference type="SUPFAM" id="SSF54593">
    <property type="entry name" value="Glyoxalase/Bleomycin resistance protein/Dihydroxybiphenyl dioxygenase"/>
    <property type="match status" value="1"/>
</dbReference>
<sequence length="123" mass="12756">MPIGHVLIRVAKADFAPTVQFYTNTLKTLGLNVLPGFPEGMVGFGTAGPEFVLLSSDKSSYAHVAFQAADTKAVDAFHSTGLSAGAKDNGAPGIRAGIHPQYYAAFIFDPVGNNIEAGTLTSA</sequence>
<proteinExistence type="predicted"/>
<dbReference type="PROSITE" id="PS51819">
    <property type="entry name" value="VOC"/>
    <property type="match status" value="1"/>
</dbReference>
<evidence type="ECO:0000313" key="3">
    <source>
        <dbReference type="EMBL" id="PON30030.1"/>
    </source>
</evidence>
<dbReference type="EMBL" id="MTYH01000114">
    <property type="protein sequence ID" value="PNP38137.1"/>
    <property type="molecule type" value="Genomic_DNA"/>
</dbReference>
<protein>
    <submittedName>
        <fullName evidence="3">Glyoxalase/bleomycin resistance protein/dioxygenase</fullName>
    </submittedName>
</protein>
<reference evidence="3" key="3">
    <citation type="submission" date="2017-08" db="EMBL/GenBank/DDBJ databases">
        <title>Trichoderma gamsii strain T6085, whole genome shotgun sequencing project.</title>
        <authorList>
            <person name="Baroncelli R."/>
        </authorList>
    </citation>
    <scope>NUCLEOTIDE SEQUENCE</scope>
    <source>
        <strain evidence="3">T6085</strain>
    </source>
</reference>
<dbReference type="Proteomes" id="UP000054821">
    <property type="component" value="Unassembled WGS sequence"/>
</dbReference>
<dbReference type="GeneID" id="29984840"/>
<dbReference type="CDD" id="cd07262">
    <property type="entry name" value="VOC_like"/>
    <property type="match status" value="1"/>
</dbReference>
<dbReference type="Gene3D" id="3.10.180.10">
    <property type="entry name" value="2,3-Dihydroxybiphenyl 1,2-Dioxygenase, domain 1"/>
    <property type="match status" value="1"/>
</dbReference>
<reference evidence="3 4" key="1">
    <citation type="journal article" date="2016" name="Genome Announc.">
        <title>Draft Whole-Genome Sequence of Trichoderma gamsii T6085, a Promising Biocontrol Agent of Fusarium Head Blight on Wheat.</title>
        <authorList>
            <person name="Baroncelli R."/>
            <person name="Zapparata A."/>
            <person name="Piaggeschi G."/>
            <person name="Sarrocco S."/>
            <person name="Vannacci G."/>
        </authorList>
    </citation>
    <scope>NUCLEOTIDE SEQUENCE [LARGE SCALE GENOMIC DNA]</scope>
    <source>
        <strain evidence="3 4">T6085</strain>
    </source>
</reference>
<keyword evidence="3" id="KW-0560">Oxidoreductase</keyword>
<evidence type="ECO:0000313" key="4">
    <source>
        <dbReference type="Proteomes" id="UP000054821"/>
    </source>
</evidence>
<dbReference type="Proteomes" id="UP000236546">
    <property type="component" value="Unassembled WGS sequence"/>
</dbReference>
<gene>
    <name evidence="3" type="ORF">TGAM01_v201396</name>
    <name evidence="2" type="ORF">TGAMA5MH_10001</name>
</gene>
<comment type="caution">
    <text evidence="2">The sequence shown here is derived from an EMBL/GenBank/DDBJ whole genome shotgun (WGS) entry which is preliminary data.</text>
</comment>
<evidence type="ECO:0000313" key="2">
    <source>
        <dbReference type="EMBL" id="PNP38137.1"/>
    </source>
</evidence>
<evidence type="ECO:0000259" key="1">
    <source>
        <dbReference type="PROSITE" id="PS51819"/>
    </source>
</evidence>
<feature type="domain" description="VOC" evidence="1">
    <location>
        <begin position="2"/>
        <end position="120"/>
    </location>
</feature>
<dbReference type="AlphaFoldDB" id="A0A0W7VRQ4"/>
<organism evidence="2 5">
    <name type="scientific">Trichoderma gamsii</name>
    <dbReference type="NCBI Taxonomy" id="398673"/>
    <lineage>
        <taxon>Eukaryota</taxon>
        <taxon>Fungi</taxon>
        <taxon>Dikarya</taxon>
        <taxon>Ascomycota</taxon>
        <taxon>Pezizomycotina</taxon>
        <taxon>Sordariomycetes</taxon>
        <taxon>Hypocreomycetidae</taxon>
        <taxon>Hypocreales</taxon>
        <taxon>Hypocreaceae</taxon>
        <taxon>Trichoderma</taxon>
    </lineage>
</organism>
<name>A0A0W7VRQ4_9HYPO</name>
<dbReference type="OrthoDB" id="10249419at2759"/>
<evidence type="ECO:0000313" key="5">
    <source>
        <dbReference type="Proteomes" id="UP000236546"/>
    </source>
</evidence>
<dbReference type="GO" id="GO:0051213">
    <property type="term" value="F:dioxygenase activity"/>
    <property type="evidence" value="ECO:0007669"/>
    <property type="project" value="UniProtKB-KW"/>
</dbReference>
<keyword evidence="3" id="KW-0223">Dioxygenase</keyword>
<dbReference type="STRING" id="398673.A0A0W7VRQ4"/>
<dbReference type="EMBL" id="JPDN02000003">
    <property type="protein sequence ID" value="PON30030.1"/>
    <property type="molecule type" value="Genomic_DNA"/>
</dbReference>
<dbReference type="InterPro" id="IPR037523">
    <property type="entry name" value="VOC_core"/>
</dbReference>